<keyword evidence="15" id="KW-0132">Cell division</keyword>
<evidence type="ECO:0000256" key="7">
    <source>
        <dbReference type="ARBA" id="ARBA00022801"/>
    </source>
</evidence>
<evidence type="ECO:0000313" key="15">
    <source>
        <dbReference type="EMBL" id="SFV89928.1"/>
    </source>
</evidence>
<evidence type="ECO:0000256" key="1">
    <source>
        <dbReference type="ARBA" id="ARBA00004167"/>
    </source>
</evidence>
<dbReference type="PANTHER" id="PTHR30627:SF2">
    <property type="entry name" value="PEPTIDOGLYCAN D,D-TRANSPEPTIDASE MRDA"/>
    <property type="match status" value="1"/>
</dbReference>
<accession>A0A1W1E7N2</accession>
<dbReference type="GO" id="GO:0005886">
    <property type="term" value="C:plasma membrane"/>
    <property type="evidence" value="ECO:0007669"/>
    <property type="project" value="UniProtKB-SubCell"/>
</dbReference>
<dbReference type="PANTHER" id="PTHR30627">
    <property type="entry name" value="PEPTIDOGLYCAN D,D-TRANSPEPTIDASE"/>
    <property type="match status" value="1"/>
</dbReference>
<dbReference type="InterPro" id="IPR017790">
    <property type="entry name" value="Penicillin-binding_protein_2"/>
</dbReference>
<dbReference type="Gene3D" id="3.30.1390.30">
    <property type="entry name" value="Penicillin-binding protein 2a, domain 3"/>
    <property type="match status" value="1"/>
</dbReference>
<dbReference type="Gene3D" id="3.40.710.10">
    <property type="entry name" value="DD-peptidase/beta-lactamase superfamily"/>
    <property type="match status" value="1"/>
</dbReference>
<evidence type="ECO:0000256" key="11">
    <source>
        <dbReference type="ARBA" id="ARBA00023136"/>
    </source>
</evidence>
<evidence type="ECO:0000256" key="12">
    <source>
        <dbReference type="ARBA" id="ARBA00023316"/>
    </source>
</evidence>
<dbReference type="Pfam" id="PF00905">
    <property type="entry name" value="Transpeptidase"/>
    <property type="match status" value="1"/>
</dbReference>
<evidence type="ECO:0000256" key="9">
    <source>
        <dbReference type="ARBA" id="ARBA00022984"/>
    </source>
</evidence>
<dbReference type="GO" id="GO:0071555">
    <property type="term" value="P:cell wall organization"/>
    <property type="evidence" value="ECO:0007669"/>
    <property type="project" value="UniProtKB-KW"/>
</dbReference>
<evidence type="ECO:0000259" key="14">
    <source>
        <dbReference type="Pfam" id="PF03717"/>
    </source>
</evidence>
<protein>
    <submittedName>
        <fullName evidence="15">Cell division protein FtsI [Peptidoglycan synthetase]</fullName>
        <ecNumber evidence="15">2.4.1.129</ecNumber>
    </submittedName>
</protein>
<dbReference type="Pfam" id="PF03717">
    <property type="entry name" value="PBP_dimer"/>
    <property type="match status" value="1"/>
</dbReference>
<evidence type="ECO:0000259" key="13">
    <source>
        <dbReference type="Pfam" id="PF00905"/>
    </source>
</evidence>
<keyword evidence="15" id="KW-0131">Cell cycle</keyword>
<dbReference type="InterPro" id="IPR036138">
    <property type="entry name" value="PBP_dimer_sf"/>
</dbReference>
<keyword evidence="12" id="KW-0961">Cell wall biogenesis/degradation</keyword>
<evidence type="ECO:0000256" key="10">
    <source>
        <dbReference type="ARBA" id="ARBA00022989"/>
    </source>
</evidence>
<dbReference type="EC" id="2.4.1.129" evidence="15"/>
<evidence type="ECO:0000256" key="5">
    <source>
        <dbReference type="ARBA" id="ARBA00022670"/>
    </source>
</evidence>
<dbReference type="InterPro" id="IPR050515">
    <property type="entry name" value="Beta-lactam/transpept"/>
</dbReference>
<dbReference type="GO" id="GO:0016757">
    <property type="term" value="F:glycosyltransferase activity"/>
    <property type="evidence" value="ECO:0007669"/>
    <property type="project" value="UniProtKB-KW"/>
</dbReference>
<keyword evidence="5" id="KW-0645">Protease</keyword>
<feature type="domain" description="Penicillin-binding protein dimerisation" evidence="14">
    <location>
        <begin position="30"/>
        <end position="203"/>
    </location>
</feature>
<evidence type="ECO:0000256" key="4">
    <source>
        <dbReference type="ARBA" id="ARBA00022519"/>
    </source>
</evidence>
<keyword evidence="7" id="KW-0378">Hydrolase</keyword>
<dbReference type="InterPro" id="IPR012338">
    <property type="entry name" value="Beta-lactam/transpept-like"/>
</dbReference>
<evidence type="ECO:0000256" key="8">
    <source>
        <dbReference type="ARBA" id="ARBA00022960"/>
    </source>
</evidence>
<keyword evidence="4" id="KW-0997">Cell inner membrane</keyword>
<dbReference type="GO" id="GO:0008360">
    <property type="term" value="P:regulation of cell shape"/>
    <property type="evidence" value="ECO:0007669"/>
    <property type="project" value="UniProtKB-KW"/>
</dbReference>
<evidence type="ECO:0000256" key="3">
    <source>
        <dbReference type="ARBA" id="ARBA00022475"/>
    </source>
</evidence>
<dbReference type="GO" id="GO:0009002">
    <property type="term" value="F:serine-type D-Ala-D-Ala carboxypeptidase activity"/>
    <property type="evidence" value="ECO:0007669"/>
    <property type="project" value="InterPro"/>
</dbReference>
<dbReference type="InterPro" id="IPR001460">
    <property type="entry name" value="PCN-bd_Tpept"/>
</dbReference>
<dbReference type="SUPFAM" id="SSF56601">
    <property type="entry name" value="beta-lactamase/transpeptidase-like"/>
    <property type="match status" value="1"/>
</dbReference>
<gene>
    <name evidence="15" type="ORF">MNB_SV-4-76</name>
</gene>
<keyword evidence="8" id="KW-0133">Cell shape</keyword>
<evidence type="ECO:0000256" key="6">
    <source>
        <dbReference type="ARBA" id="ARBA00022692"/>
    </source>
</evidence>
<keyword evidence="3" id="KW-1003">Cell membrane</keyword>
<dbReference type="GO" id="GO:0071972">
    <property type="term" value="F:peptidoglycan L,D-transpeptidase activity"/>
    <property type="evidence" value="ECO:0007669"/>
    <property type="project" value="TreeGrafter"/>
</dbReference>
<dbReference type="SUPFAM" id="SSF56519">
    <property type="entry name" value="Penicillin binding protein dimerisation domain"/>
    <property type="match status" value="1"/>
</dbReference>
<dbReference type="GO" id="GO:0051301">
    <property type="term" value="P:cell division"/>
    <property type="evidence" value="ECO:0007669"/>
    <property type="project" value="UniProtKB-KW"/>
</dbReference>
<feature type="domain" description="Penicillin-binding protein transpeptidase" evidence="13">
    <location>
        <begin position="239"/>
        <end position="569"/>
    </location>
</feature>
<dbReference type="Gene3D" id="3.90.1310.10">
    <property type="entry name" value="Penicillin-binding protein 2a (Domain 2)"/>
    <property type="match status" value="1"/>
</dbReference>
<dbReference type="GO" id="GO:0006508">
    <property type="term" value="P:proteolysis"/>
    <property type="evidence" value="ECO:0007669"/>
    <property type="project" value="UniProtKB-KW"/>
</dbReference>
<evidence type="ECO:0000256" key="2">
    <source>
        <dbReference type="ARBA" id="ARBA00004236"/>
    </source>
</evidence>
<dbReference type="GO" id="GO:0009252">
    <property type="term" value="P:peptidoglycan biosynthetic process"/>
    <property type="evidence" value="ECO:0007669"/>
    <property type="project" value="UniProtKB-KW"/>
</dbReference>
<keyword evidence="11" id="KW-0472">Membrane</keyword>
<keyword evidence="10" id="KW-1133">Transmembrane helix</keyword>
<dbReference type="InterPro" id="IPR005311">
    <property type="entry name" value="PBP_dimer"/>
</dbReference>
<keyword evidence="15" id="KW-0328">Glycosyltransferase</keyword>
<organism evidence="15">
    <name type="scientific">hydrothermal vent metagenome</name>
    <dbReference type="NCBI Taxonomy" id="652676"/>
    <lineage>
        <taxon>unclassified sequences</taxon>
        <taxon>metagenomes</taxon>
        <taxon>ecological metagenomes</taxon>
    </lineage>
</organism>
<dbReference type="EMBL" id="FPIB01000005">
    <property type="protein sequence ID" value="SFV89928.1"/>
    <property type="molecule type" value="Genomic_DNA"/>
</dbReference>
<dbReference type="AlphaFoldDB" id="A0A1W1E7N2"/>
<keyword evidence="6" id="KW-0812">Transmembrane</keyword>
<reference evidence="15" key="1">
    <citation type="submission" date="2016-10" db="EMBL/GenBank/DDBJ databases">
        <authorList>
            <person name="de Groot N.N."/>
        </authorList>
    </citation>
    <scope>NUCLEOTIDE SEQUENCE</scope>
</reference>
<dbReference type="GO" id="GO:0008658">
    <property type="term" value="F:penicillin binding"/>
    <property type="evidence" value="ECO:0007669"/>
    <property type="project" value="InterPro"/>
</dbReference>
<comment type="subcellular location">
    <subcellularLocation>
        <location evidence="2">Cell membrane</location>
    </subcellularLocation>
    <subcellularLocation>
        <location evidence="1">Membrane</location>
        <topology evidence="1">Single-pass membrane protein</topology>
    </subcellularLocation>
</comment>
<keyword evidence="15" id="KW-0808">Transferase</keyword>
<name>A0A1W1E7N2_9ZZZZ</name>
<proteinExistence type="predicted"/>
<sequence>MIARLYHISIRSNYYYEKLAKENIERKEFIKPVRGEITDVNGNLLAMNQIGFSISVMPHLKENNPRFKVVTDALSKNFRDLNLTVLYKVYKKQNSPYNHKFIKVVDFIPYADMMKAYPKLSQLPEISIEAETKRYYPYGKYVAHVIGYTGRSNKQENRKDKVVDIVGKVGKSGLERYYNKVLQGELGYVINKVTATNKAIKVIEKVSPKDNKNLTLNIDIALQQMIYEYFAKMKETGVAIVMRTTGEVVAAVSYPAYDPNLFVGGISFKDWRALQEDLDHPFTNKITHGTYPPGSSIKMGMALAFEKAVPGILEHPEYCKGYITIGKSKHKFRCWKKYGHGTVSIRKAIRESCDVFFYNKSLKVGIDAMAKNLRSFGLGVKTGVDLPREYNGVIPDKAWKMRRFKQPWFKGETVIAAIGQGYDAVTPLQVARYTSLIATGNLVTPHIAKTVDGKPLEPVIKKINFNPYAISQIRQGMYDVCNSKKGTAYRAMHDLPVVVAGKTGTSQVTSISQSTIHRLKESQLEYYHRSHAWITTYAPYEDPQFVVTVLVEHGGHGGSTSGPMAADIYRWLYTHHYFKESKVPELEGEKE</sequence>
<keyword evidence="9" id="KW-0573">Peptidoglycan synthesis</keyword>
<dbReference type="NCBIfam" id="TIGR03423">
    <property type="entry name" value="pbp2_mrdA"/>
    <property type="match status" value="1"/>
</dbReference>